<dbReference type="EMBL" id="JBHUHP010000030">
    <property type="protein sequence ID" value="MFD2094200.1"/>
    <property type="molecule type" value="Genomic_DNA"/>
</dbReference>
<name>A0ABW4XFG7_9ACTN</name>
<protein>
    <submittedName>
        <fullName evidence="2">Uncharacterized protein</fullName>
    </submittedName>
</protein>
<reference evidence="3" key="1">
    <citation type="journal article" date="2019" name="Int. J. Syst. Evol. Microbiol.">
        <title>The Global Catalogue of Microorganisms (GCM) 10K type strain sequencing project: providing services to taxonomists for standard genome sequencing and annotation.</title>
        <authorList>
            <consortium name="The Broad Institute Genomics Platform"/>
            <consortium name="The Broad Institute Genome Sequencing Center for Infectious Disease"/>
            <person name="Wu L."/>
            <person name="Ma J."/>
        </authorList>
    </citation>
    <scope>NUCLEOTIDE SEQUENCE [LARGE SCALE GENOMIC DNA]</scope>
    <source>
        <strain evidence="3">JCM 3338</strain>
    </source>
</reference>
<accession>A0ABW4XFG7</accession>
<gene>
    <name evidence="2" type="ORF">ACFSHS_21750</name>
</gene>
<comment type="caution">
    <text evidence="2">The sequence shown here is derived from an EMBL/GenBank/DDBJ whole genome shotgun (WGS) entry which is preliminary data.</text>
</comment>
<feature type="compositionally biased region" description="Polar residues" evidence="1">
    <location>
        <begin position="1"/>
        <end position="12"/>
    </location>
</feature>
<dbReference type="Proteomes" id="UP001597402">
    <property type="component" value="Unassembled WGS sequence"/>
</dbReference>
<feature type="region of interest" description="Disordered" evidence="1">
    <location>
        <begin position="1"/>
        <end position="20"/>
    </location>
</feature>
<dbReference type="RefSeq" id="WP_376880777.1">
    <property type="nucleotide sequence ID" value="NZ_JBHUHP010000030.1"/>
</dbReference>
<evidence type="ECO:0000256" key="1">
    <source>
        <dbReference type="SAM" id="MobiDB-lite"/>
    </source>
</evidence>
<keyword evidence="3" id="KW-1185">Reference proteome</keyword>
<sequence>MSESAQYRSTTIEVRKKDDGSEELVVNGEPIDVTPDPSNPGMFTSRYTFLSAPALRELGELVVDAQLALTDPKLKSLKRRKKGS</sequence>
<evidence type="ECO:0000313" key="3">
    <source>
        <dbReference type="Proteomes" id="UP001597402"/>
    </source>
</evidence>
<evidence type="ECO:0000313" key="2">
    <source>
        <dbReference type="EMBL" id="MFD2094200.1"/>
    </source>
</evidence>
<proteinExistence type="predicted"/>
<organism evidence="2 3">
    <name type="scientific">Blastococcus deserti</name>
    <dbReference type="NCBI Taxonomy" id="2259033"/>
    <lineage>
        <taxon>Bacteria</taxon>
        <taxon>Bacillati</taxon>
        <taxon>Actinomycetota</taxon>
        <taxon>Actinomycetes</taxon>
        <taxon>Geodermatophilales</taxon>
        <taxon>Geodermatophilaceae</taxon>
        <taxon>Blastococcus</taxon>
    </lineage>
</organism>